<evidence type="ECO:0000313" key="6">
    <source>
        <dbReference type="Proteomes" id="UP000630923"/>
    </source>
</evidence>
<dbReference type="PANTHER" id="PTHR28620:SF1">
    <property type="entry name" value="CENP-V_GFA DOMAIN-CONTAINING PROTEIN"/>
    <property type="match status" value="1"/>
</dbReference>
<dbReference type="GO" id="GO:0016846">
    <property type="term" value="F:carbon-sulfur lyase activity"/>
    <property type="evidence" value="ECO:0007669"/>
    <property type="project" value="InterPro"/>
</dbReference>
<dbReference type="Gene3D" id="2.170.150.70">
    <property type="match status" value="1"/>
</dbReference>
<dbReference type="InterPro" id="IPR011057">
    <property type="entry name" value="Mss4-like_sf"/>
</dbReference>
<gene>
    <name evidence="5" type="ORF">GCM10017044_02310</name>
</gene>
<name>A0A919AKI4_9PROT</name>
<comment type="similarity">
    <text evidence="1">Belongs to the Gfa family.</text>
</comment>
<feature type="domain" description="CENP-V/GFA" evidence="4">
    <location>
        <begin position="1"/>
        <end position="82"/>
    </location>
</feature>
<evidence type="ECO:0000259" key="4">
    <source>
        <dbReference type="PROSITE" id="PS51891"/>
    </source>
</evidence>
<dbReference type="Proteomes" id="UP000630923">
    <property type="component" value="Unassembled WGS sequence"/>
</dbReference>
<keyword evidence="3" id="KW-0862">Zinc</keyword>
<evidence type="ECO:0000313" key="5">
    <source>
        <dbReference type="EMBL" id="GHF11978.1"/>
    </source>
</evidence>
<proteinExistence type="inferred from homology"/>
<comment type="caution">
    <text evidence="5">The sequence shown here is derived from an EMBL/GenBank/DDBJ whole genome shotgun (WGS) entry which is preliminary data.</text>
</comment>
<keyword evidence="2" id="KW-0479">Metal-binding</keyword>
<keyword evidence="6" id="KW-1185">Reference proteome</keyword>
<dbReference type="InterPro" id="IPR052355">
    <property type="entry name" value="CENP-V-like"/>
</dbReference>
<sequence>MTGFVHYFATQDEFRITAGSDNLTEYRFNTGVAKHLFCKSCGVKAFYVPRSHPDGWSVNVNCIDKTAVDDITYGDFDGANWEDNIQGLRGTKD</sequence>
<dbReference type="Pfam" id="PF04828">
    <property type="entry name" value="GFA"/>
    <property type="match status" value="1"/>
</dbReference>
<evidence type="ECO:0000256" key="3">
    <source>
        <dbReference type="ARBA" id="ARBA00022833"/>
    </source>
</evidence>
<organism evidence="5 6">
    <name type="scientific">Kordiimonas sediminis</name>
    <dbReference type="NCBI Taxonomy" id="1735581"/>
    <lineage>
        <taxon>Bacteria</taxon>
        <taxon>Pseudomonadati</taxon>
        <taxon>Pseudomonadota</taxon>
        <taxon>Alphaproteobacteria</taxon>
        <taxon>Kordiimonadales</taxon>
        <taxon>Kordiimonadaceae</taxon>
        <taxon>Kordiimonas</taxon>
    </lineage>
</organism>
<dbReference type="GO" id="GO:0046872">
    <property type="term" value="F:metal ion binding"/>
    <property type="evidence" value="ECO:0007669"/>
    <property type="project" value="UniProtKB-KW"/>
</dbReference>
<evidence type="ECO:0000256" key="2">
    <source>
        <dbReference type="ARBA" id="ARBA00022723"/>
    </source>
</evidence>
<protein>
    <recommendedName>
        <fullName evidence="4">CENP-V/GFA domain-containing protein</fullName>
    </recommendedName>
</protein>
<accession>A0A919AKI4</accession>
<evidence type="ECO:0000256" key="1">
    <source>
        <dbReference type="ARBA" id="ARBA00005495"/>
    </source>
</evidence>
<dbReference type="SUPFAM" id="SSF51316">
    <property type="entry name" value="Mss4-like"/>
    <property type="match status" value="1"/>
</dbReference>
<dbReference type="AlphaFoldDB" id="A0A919AKI4"/>
<dbReference type="EMBL" id="BNCI01000001">
    <property type="protein sequence ID" value="GHF11978.1"/>
    <property type="molecule type" value="Genomic_DNA"/>
</dbReference>
<dbReference type="PROSITE" id="PS51891">
    <property type="entry name" value="CENP_V_GFA"/>
    <property type="match status" value="1"/>
</dbReference>
<reference evidence="5" key="1">
    <citation type="journal article" date="2014" name="Int. J. Syst. Evol. Microbiol.">
        <title>Complete genome sequence of Corynebacterium casei LMG S-19264T (=DSM 44701T), isolated from a smear-ripened cheese.</title>
        <authorList>
            <consortium name="US DOE Joint Genome Institute (JGI-PGF)"/>
            <person name="Walter F."/>
            <person name="Albersmeier A."/>
            <person name="Kalinowski J."/>
            <person name="Ruckert C."/>
        </authorList>
    </citation>
    <scope>NUCLEOTIDE SEQUENCE</scope>
    <source>
        <strain evidence="5">KCTC 42590</strain>
    </source>
</reference>
<dbReference type="InterPro" id="IPR006913">
    <property type="entry name" value="CENP-V/GFA"/>
</dbReference>
<dbReference type="PANTHER" id="PTHR28620">
    <property type="entry name" value="CENTROMERE PROTEIN V"/>
    <property type="match status" value="1"/>
</dbReference>
<reference evidence="5" key="2">
    <citation type="submission" date="2020-09" db="EMBL/GenBank/DDBJ databases">
        <authorList>
            <person name="Sun Q."/>
            <person name="Kim S."/>
        </authorList>
    </citation>
    <scope>NUCLEOTIDE SEQUENCE</scope>
    <source>
        <strain evidence="5">KCTC 42590</strain>
    </source>
</reference>